<proteinExistence type="predicted"/>
<dbReference type="Proteomes" id="UP000282837">
    <property type="component" value="Unassembled WGS sequence"/>
</dbReference>
<evidence type="ECO:0000313" key="4">
    <source>
        <dbReference type="Proteomes" id="UP000282837"/>
    </source>
</evidence>
<dbReference type="SMART" id="SM00897">
    <property type="entry name" value="FIST"/>
    <property type="match status" value="1"/>
</dbReference>
<dbReference type="PANTHER" id="PTHR40252">
    <property type="entry name" value="BLR0328 PROTEIN"/>
    <property type="match status" value="1"/>
</dbReference>
<dbReference type="InterPro" id="IPR013702">
    <property type="entry name" value="FIST_domain_N"/>
</dbReference>
<organism evidence="3 4">
    <name type="scientific">Novosphingobium umbonatum</name>
    <dbReference type="NCBI Taxonomy" id="1908524"/>
    <lineage>
        <taxon>Bacteria</taxon>
        <taxon>Pseudomonadati</taxon>
        <taxon>Pseudomonadota</taxon>
        <taxon>Alphaproteobacteria</taxon>
        <taxon>Sphingomonadales</taxon>
        <taxon>Sphingomonadaceae</taxon>
        <taxon>Novosphingobium</taxon>
    </lineage>
</organism>
<dbReference type="SMART" id="SM01204">
    <property type="entry name" value="FIST_C"/>
    <property type="match status" value="1"/>
</dbReference>
<keyword evidence="4" id="KW-1185">Reference proteome</keyword>
<dbReference type="EMBL" id="SACO01000002">
    <property type="protein sequence ID" value="RVU07234.1"/>
    <property type="molecule type" value="Genomic_DNA"/>
</dbReference>
<name>A0A3S2X6Z3_9SPHN</name>
<evidence type="ECO:0000313" key="3">
    <source>
        <dbReference type="EMBL" id="RVU07234.1"/>
    </source>
</evidence>
<dbReference type="InterPro" id="IPR019494">
    <property type="entry name" value="FIST_C"/>
</dbReference>
<dbReference type="PANTHER" id="PTHR40252:SF2">
    <property type="entry name" value="BLR0328 PROTEIN"/>
    <property type="match status" value="1"/>
</dbReference>
<dbReference type="Pfam" id="PF08495">
    <property type="entry name" value="FIST"/>
    <property type="match status" value="1"/>
</dbReference>
<sequence length="352" mass="38552">MAAKARVGSGLVFCSSNFDRQELAREFSRQLPDITLVGCTSAGELTQRGYDEDSLLFIGFPQDEFTLTSLRFTDLDALDVVQAQAQIRRLVADARRRDPAAMHVAMIFVDGLSHREELLAMIAQEALGDVELIGGSSGDALAFRDTAILHEGAFHRQAAVIALLSSQRPLHAFCSTHYRAGAQKMVVTQADAASRTVYEINAEPAAQAYRRLIGIESGPLDALTFAAHPPMVRIGGRYHVRSIQSVNPDDSLTFYCAIDAGIVLTIGEPVNRIAELHEVFSNCEAAVGEIDKIIGFDCVLNRIDAAQHQISREISSLYVDHHVFGFNTYGEQFRSAHMNQTFSGLAIGQRRA</sequence>
<dbReference type="OrthoDB" id="9807948at2"/>
<comment type="caution">
    <text evidence="3">The sequence shown here is derived from an EMBL/GenBank/DDBJ whole genome shotgun (WGS) entry which is preliminary data.</text>
</comment>
<gene>
    <name evidence="3" type="ORF">EOE18_04245</name>
</gene>
<feature type="domain" description="FIST" evidence="1">
    <location>
        <begin position="6"/>
        <end position="204"/>
    </location>
</feature>
<dbReference type="AlphaFoldDB" id="A0A3S2X6Z3"/>
<accession>A0A3S2X6Z3</accession>
<evidence type="ECO:0000259" key="2">
    <source>
        <dbReference type="SMART" id="SM01204"/>
    </source>
</evidence>
<protein>
    <recommendedName>
        <fullName evidence="5">FIST domain containing protein</fullName>
    </recommendedName>
</protein>
<evidence type="ECO:0000259" key="1">
    <source>
        <dbReference type="SMART" id="SM00897"/>
    </source>
</evidence>
<reference evidence="3 4" key="1">
    <citation type="submission" date="2019-01" db="EMBL/GenBank/DDBJ databases">
        <authorList>
            <person name="Chen W.-M."/>
        </authorList>
    </citation>
    <scope>NUCLEOTIDE SEQUENCE [LARGE SCALE GENOMIC DNA]</scope>
    <source>
        <strain evidence="3 4">FSY-9</strain>
    </source>
</reference>
<dbReference type="Pfam" id="PF10442">
    <property type="entry name" value="FIST_C"/>
    <property type="match status" value="1"/>
</dbReference>
<feature type="domain" description="FIST C-domain" evidence="2">
    <location>
        <begin position="205"/>
        <end position="335"/>
    </location>
</feature>
<evidence type="ECO:0008006" key="5">
    <source>
        <dbReference type="Google" id="ProtNLM"/>
    </source>
</evidence>